<keyword evidence="8 10" id="KW-0472">Membrane</keyword>
<evidence type="ECO:0000259" key="11">
    <source>
        <dbReference type="PROSITE" id="PS51847"/>
    </source>
</evidence>
<keyword evidence="7" id="KW-0446">Lipid-binding</keyword>
<reference evidence="12" key="1">
    <citation type="journal article" date="2019" name="G3 (Bethesda)">
        <title>Genome Assemblies of Two Rare Opportunistic Yeast Pathogens: Diutina rugosa (syn. Candida rugosa) and Trichomonascus ciferrii (syn. Candida ciferrii).</title>
        <authorList>
            <person name="Mixao V."/>
            <person name="Saus E."/>
            <person name="Hansen A.P."/>
            <person name="Lass-Florl C."/>
            <person name="Gabaldon T."/>
        </authorList>
    </citation>
    <scope>NUCLEOTIDE SEQUENCE</scope>
    <source>
        <strain evidence="12">CBS 4856</strain>
    </source>
</reference>
<gene>
    <name evidence="12" type="ORF">TRICI_000479</name>
</gene>
<comment type="subcellular location">
    <subcellularLocation>
        <location evidence="1">Endoplasmic reticulum membrane</location>
    </subcellularLocation>
</comment>
<evidence type="ECO:0000256" key="10">
    <source>
        <dbReference type="SAM" id="Phobius"/>
    </source>
</evidence>
<feature type="compositionally biased region" description="Low complexity" evidence="9">
    <location>
        <begin position="549"/>
        <end position="558"/>
    </location>
</feature>
<feature type="compositionally biased region" description="Pro residues" evidence="9">
    <location>
        <begin position="738"/>
        <end position="747"/>
    </location>
</feature>
<keyword evidence="3 10" id="KW-0812">Transmembrane</keyword>
<proteinExistence type="predicted"/>
<feature type="compositionally biased region" description="Low complexity" evidence="9">
    <location>
        <begin position="141"/>
        <end position="151"/>
    </location>
</feature>
<dbReference type="OrthoDB" id="26740at2759"/>
<feature type="compositionally biased region" description="Polar residues" evidence="9">
    <location>
        <begin position="796"/>
        <end position="828"/>
    </location>
</feature>
<feature type="compositionally biased region" description="Polar residues" evidence="9">
    <location>
        <begin position="721"/>
        <end position="736"/>
    </location>
</feature>
<keyword evidence="13" id="KW-1185">Reference proteome</keyword>
<dbReference type="PANTHER" id="PTHR13466:SF19">
    <property type="entry name" value="NUCLEUS-VACUOLE JUNCTION PROTEIN 2"/>
    <property type="match status" value="1"/>
</dbReference>
<feature type="domain" description="SMP-LTD" evidence="11">
    <location>
        <begin position="324"/>
        <end position="515"/>
    </location>
</feature>
<keyword evidence="2" id="KW-0813">Transport</keyword>
<feature type="compositionally biased region" description="Low complexity" evidence="9">
    <location>
        <begin position="625"/>
        <end position="635"/>
    </location>
</feature>
<feature type="region of interest" description="Disordered" evidence="9">
    <location>
        <begin position="533"/>
        <end position="673"/>
    </location>
</feature>
<feature type="compositionally biased region" description="Polar residues" evidence="9">
    <location>
        <begin position="651"/>
        <end position="669"/>
    </location>
</feature>
<dbReference type="GO" id="GO:0032865">
    <property type="term" value="C:ERMES complex"/>
    <property type="evidence" value="ECO:0007669"/>
    <property type="project" value="TreeGrafter"/>
</dbReference>
<dbReference type="GO" id="GO:0008289">
    <property type="term" value="F:lipid binding"/>
    <property type="evidence" value="ECO:0007669"/>
    <property type="project" value="UniProtKB-KW"/>
</dbReference>
<keyword evidence="6" id="KW-0445">Lipid transport</keyword>
<feature type="compositionally biased region" description="Polar residues" evidence="9">
    <location>
        <begin position="886"/>
        <end position="895"/>
    </location>
</feature>
<feature type="compositionally biased region" description="Polar residues" evidence="9">
    <location>
        <begin position="570"/>
        <end position="579"/>
    </location>
</feature>
<protein>
    <recommendedName>
        <fullName evidence="11">SMP-LTD domain-containing protein</fullName>
    </recommendedName>
</protein>
<feature type="region of interest" description="Disordered" evidence="9">
    <location>
        <begin position="141"/>
        <end position="177"/>
    </location>
</feature>
<keyword evidence="4" id="KW-0256">Endoplasmic reticulum</keyword>
<accession>A0A642VDA9</accession>
<dbReference type="GO" id="GO:0005789">
    <property type="term" value="C:endoplasmic reticulum membrane"/>
    <property type="evidence" value="ECO:0007669"/>
    <property type="project" value="UniProtKB-SubCell"/>
</dbReference>
<feature type="region of interest" description="Disordered" evidence="9">
    <location>
        <begin position="692"/>
        <end position="908"/>
    </location>
</feature>
<dbReference type="EMBL" id="SWFS01000040">
    <property type="protein sequence ID" value="KAA8917367.1"/>
    <property type="molecule type" value="Genomic_DNA"/>
</dbReference>
<dbReference type="GO" id="GO:0015914">
    <property type="term" value="P:phospholipid transport"/>
    <property type="evidence" value="ECO:0007669"/>
    <property type="project" value="TreeGrafter"/>
</dbReference>
<dbReference type="VEuPathDB" id="FungiDB:TRICI_000479"/>
<feature type="transmembrane region" description="Helical" evidence="10">
    <location>
        <begin position="12"/>
        <end position="30"/>
    </location>
</feature>
<evidence type="ECO:0000256" key="8">
    <source>
        <dbReference type="ARBA" id="ARBA00023136"/>
    </source>
</evidence>
<evidence type="ECO:0000256" key="1">
    <source>
        <dbReference type="ARBA" id="ARBA00004586"/>
    </source>
</evidence>
<evidence type="ECO:0000256" key="4">
    <source>
        <dbReference type="ARBA" id="ARBA00022824"/>
    </source>
</evidence>
<feature type="compositionally biased region" description="Basic and acidic residues" evidence="9">
    <location>
        <begin position="700"/>
        <end position="718"/>
    </location>
</feature>
<sequence>MDTSKATICRGITFIPLVIIGLYFYSQWYLPDVSNEGKADFDSADKEIFSFADYEEEGPPSLKKSNSTSSGKSASLLEKELDTGVDAYITGWLTVSREYFIYPNGGPKNSMSPPSSASNDASISQSETAYSSLYKLMSNNSSSKSLKGSNSPIGLPSETNLSNSSQGQDKKQKKSTSKLNKHGNLFLYQDSDQSSVKHVIVIANHVVTMWPPNVNDGQLFIKRSAICLAKINYDKPDHAAQLSDPENPPTNAFYLFSDNCSEKEDFYFALIRASKRSATWNPRANTGYKFSETPVFDPFIMAQPLHYKTSEIMELIQTLHSTDANLQTRWLNALLGRLFLAVKDTHPFEHFFRNKIVNKLARVKRPTFLSDIEVKKIYCGHAIPYFTNPKLRELTPEGLMVLEANVSYTGSFSIEIATKAILNLGARFKPRDVSLNLSVAVQHIEGKLIFKIKPPPSNRLWYAFETMPKLNLLIEPIVSSKQITYNVVTKAIENRIREVFKETLVLPYMDDLTFFGTEGEFYRGGIWDKSVRPFHGAPERTPSSKCDTKSGGSSSASVKSEKVDNGSMAGESTATSLPRSKSLRHRNTAAMEMPSNPSGMVGPDLDSVIPPELGDRSADMRRDSNASSSDTTSNSEQEFDLKQHIGELKGISNSDHQLEGSSPPQNTMSKPAALVGTVKKWSSWYFKERLGKNESTTDFGAKDNHNGEDNIPTDDHKRSTSRSSNEACRSGDQSKNIGPPPLPTRPKPAPEPHHFPPELMNSLNETGDRVIKSSNPYAPTPEMKLPENYAIPAGPSKSTIRQPSPVSMSESFASLETIPGASNNSNKPPKTFARRKPVGGSSAPSVLDASAPTSNSDNSSDTQAATVSTPDLSAYPPVRDPMAELASSTPASSSRIPPVNVPTEGSQEGIVLQEKNKYTVAATPENAESKM</sequence>
<dbReference type="PROSITE" id="PS51847">
    <property type="entry name" value="SMP"/>
    <property type="match status" value="1"/>
</dbReference>
<dbReference type="Proteomes" id="UP000761534">
    <property type="component" value="Unassembled WGS sequence"/>
</dbReference>
<dbReference type="PANTHER" id="PTHR13466">
    <property type="entry name" value="TEX2 PROTEIN-RELATED"/>
    <property type="match status" value="1"/>
</dbReference>
<dbReference type="AlphaFoldDB" id="A0A642VDA9"/>
<evidence type="ECO:0000313" key="12">
    <source>
        <dbReference type="EMBL" id="KAA8917367.1"/>
    </source>
</evidence>
<dbReference type="InterPro" id="IPR031468">
    <property type="entry name" value="SMP_LBD"/>
</dbReference>
<keyword evidence="5 10" id="KW-1133">Transmembrane helix</keyword>
<evidence type="ECO:0000256" key="7">
    <source>
        <dbReference type="ARBA" id="ARBA00023121"/>
    </source>
</evidence>
<feature type="compositionally biased region" description="Basic and acidic residues" evidence="9">
    <location>
        <begin position="613"/>
        <end position="624"/>
    </location>
</feature>
<evidence type="ECO:0000256" key="3">
    <source>
        <dbReference type="ARBA" id="ARBA00022692"/>
    </source>
</evidence>
<feature type="compositionally biased region" description="Polar residues" evidence="9">
    <location>
        <begin position="851"/>
        <end position="871"/>
    </location>
</feature>
<organism evidence="12 13">
    <name type="scientific">Trichomonascus ciferrii</name>
    <dbReference type="NCBI Taxonomy" id="44093"/>
    <lineage>
        <taxon>Eukaryota</taxon>
        <taxon>Fungi</taxon>
        <taxon>Dikarya</taxon>
        <taxon>Ascomycota</taxon>
        <taxon>Saccharomycotina</taxon>
        <taxon>Dipodascomycetes</taxon>
        <taxon>Dipodascales</taxon>
        <taxon>Trichomonascaceae</taxon>
        <taxon>Trichomonascus</taxon>
        <taxon>Trichomonascus ciferrii complex</taxon>
    </lineage>
</organism>
<evidence type="ECO:0000256" key="9">
    <source>
        <dbReference type="SAM" id="MobiDB-lite"/>
    </source>
</evidence>
<dbReference type="GO" id="GO:1990456">
    <property type="term" value="P:mitochondrion-endoplasmic reticulum membrane tethering"/>
    <property type="evidence" value="ECO:0007669"/>
    <property type="project" value="TreeGrafter"/>
</dbReference>
<comment type="caution">
    <text evidence="12">The sequence shown here is derived from an EMBL/GenBank/DDBJ whole genome shotgun (WGS) entry which is preliminary data.</text>
</comment>
<name>A0A642VDA9_9ASCO</name>
<evidence type="ECO:0000256" key="2">
    <source>
        <dbReference type="ARBA" id="ARBA00022448"/>
    </source>
</evidence>
<dbReference type="CDD" id="cd21675">
    <property type="entry name" value="SMP_TEX2"/>
    <property type="match status" value="1"/>
</dbReference>
<evidence type="ECO:0000256" key="6">
    <source>
        <dbReference type="ARBA" id="ARBA00023055"/>
    </source>
</evidence>
<evidence type="ECO:0000313" key="13">
    <source>
        <dbReference type="Proteomes" id="UP000761534"/>
    </source>
</evidence>
<evidence type="ECO:0000256" key="5">
    <source>
        <dbReference type="ARBA" id="ARBA00022989"/>
    </source>
</evidence>